<feature type="region of interest" description="Disordered" evidence="1">
    <location>
        <begin position="445"/>
        <end position="519"/>
    </location>
</feature>
<feature type="compositionally biased region" description="Low complexity" evidence="1">
    <location>
        <begin position="656"/>
        <end position="668"/>
    </location>
</feature>
<proteinExistence type="predicted"/>
<feature type="compositionally biased region" description="Low complexity" evidence="1">
    <location>
        <begin position="542"/>
        <end position="558"/>
    </location>
</feature>
<feature type="compositionally biased region" description="Basic and acidic residues" evidence="1">
    <location>
        <begin position="678"/>
        <end position="688"/>
    </location>
</feature>
<sequence>MVSPEPSSDSSSEHGSSGSDDSDGESPGPTSVGMDRAEGVSAQEAEMQASRLVDEWYEACPTYTWRWILAEHATSILVTELQDADAPYGIWETVLGVCVERGAFSEAARLHRPLVQSAFALPLTTAASTANILDVLRLTPSPHALLHTALLPTLLSSAFEDRFFFHSFLVLSPSKLGAASEVAIEVLSVLSDVAMKMVSTLQELRDEEEDDEENEGLAEMVDEVLARIVKQVKAALPLLLEFPPDSHVSYEQTRFERWQRLSRLERLSEMAHAVLHAAKNRLADEDADGPASELVALALVAELEAVTLREVNLRSSRHNLERLDRLLALPPAVTLRSPSSPNPTSDHDSSDDAESCLLVDYLSSYYLSSRTRKTKVVNWHTSRTIDDIAFLVQEFLCVSNMTDMRQRRRDDFARCIMLACRRRRLLDNTEVRVVEGWLVKLDGRRARKERPRQSSKSPSVEEERLAAGLSTDYEETPAPSAPPKRLRKQTSRGTSPRHRDRTIRSSSIELDDDSADAESDIEIVEPAFSLSRPARQIERTGSTASSASSRIAARECSAGSVSKRQQAAHVKPVEIVVLEPSPSPDLPSPSAPMPRSTTSSTASFDQQSRLKPPRSRSPDPTATPTSSEPDDLDLLRSARRRPSKRPPPVRDNRALAPAAPKPRSAGKAPPSPSPSPPVDKRRRVEASDRAASTHTTRSSRTGADWHRATAQEVAIKRRRVLVEESSEDELAL</sequence>
<name>A0A061AVD1_RHOTO</name>
<feature type="compositionally biased region" description="Pro residues" evidence="1">
    <location>
        <begin position="581"/>
        <end position="592"/>
    </location>
</feature>
<gene>
    <name evidence="2" type="ORF">RHTO0S_03e12354g</name>
</gene>
<evidence type="ECO:0000256" key="1">
    <source>
        <dbReference type="SAM" id="MobiDB-lite"/>
    </source>
</evidence>
<dbReference type="AlphaFoldDB" id="A0A061AVD1"/>
<feature type="compositionally biased region" description="Acidic residues" evidence="1">
    <location>
        <begin position="509"/>
        <end position="519"/>
    </location>
</feature>
<organism evidence="2">
    <name type="scientific">Rhodotorula toruloides</name>
    <name type="common">Yeast</name>
    <name type="synonym">Rhodosporidium toruloides</name>
    <dbReference type="NCBI Taxonomy" id="5286"/>
    <lineage>
        <taxon>Eukaryota</taxon>
        <taxon>Fungi</taxon>
        <taxon>Dikarya</taxon>
        <taxon>Basidiomycota</taxon>
        <taxon>Pucciniomycotina</taxon>
        <taxon>Microbotryomycetes</taxon>
        <taxon>Sporidiobolales</taxon>
        <taxon>Sporidiobolaceae</taxon>
        <taxon>Rhodotorula</taxon>
    </lineage>
</organism>
<accession>A0A061AVD1</accession>
<feature type="compositionally biased region" description="Low complexity" evidence="1">
    <location>
        <begin position="1"/>
        <end position="29"/>
    </location>
</feature>
<evidence type="ECO:0000313" key="2">
    <source>
        <dbReference type="EMBL" id="CDR38701.1"/>
    </source>
</evidence>
<dbReference type="EMBL" id="LK052938">
    <property type="protein sequence ID" value="CDR38701.1"/>
    <property type="molecule type" value="Genomic_DNA"/>
</dbReference>
<feature type="region of interest" description="Disordered" evidence="1">
    <location>
        <begin position="532"/>
        <end position="712"/>
    </location>
</feature>
<dbReference type="PANTHER" id="PTHR48125">
    <property type="entry name" value="LP07818P1"/>
    <property type="match status" value="1"/>
</dbReference>
<protein>
    <submittedName>
        <fullName evidence="2">RHTO0S03e12354g1_1</fullName>
    </submittedName>
</protein>
<feature type="compositionally biased region" description="Polar residues" evidence="1">
    <location>
        <begin position="595"/>
        <end position="609"/>
    </location>
</feature>
<feature type="compositionally biased region" description="Polar residues" evidence="1">
    <location>
        <begin position="618"/>
        <end position="627"/>
    </location>
</feature>
<feature type="compositionally biased region" description="Low complexity" evidence="1">
    <location>
        <begin position="689"/>
        <end position="702"/>
    </location>
</feature>
<feature type="compositionally biased region" description="Basic residues" evidence="1">
    <location>
        <begin position="484"/>
        <end position="501"/>
    </location>
</feature>
<dbReference type="PANTHER" id="PTHR48125:SF10">
    <property type="entry name" value="OS12G0136300 PROTEIN"/>
    <property type="match status" value="1"/>
</dbReference>
<reference evidence="2" key="1">
    <citation type="journal article" date="2014" name="Genome Announc.">
        <title>Draft genome sequence of Rhodosporidium toruloides CECT1137, an oleaginous yeast of biotechnological interest.</title>
        <authorList>
            <person name="Morin N."/>
            <person name="Calcas X."/>
            <person name="Devillers H."/>
            <person name="Durrens P."/>
            <person name="Sherman D.J."/>
            <person name="Nicaud J.-M."/>
            <person name="Neuveglise C."/>
        </authorList>
    </citation>
    <scope>NUCLEOTIDE SEQUENCE</scope>
    <source>
        <strain evidence="2">CECT1137</strain>
    </source>
</reference>
<dbReference type="OrthoDB" id="2528542at2759"/>
<feature type="region of interest" description="Disordered" evidence="1">
    <location>
        <begin position="1"/>
        <end position="35"/>
    </location>
</feature>